<sequence length="52" mass="5287">MRLAQRIALIAIGLAATAVVLALPAARAATHVVRTAVTADGTAPQPDNWGKP</sequence>
<evidence type="ECO:0000313" key="2">
    <source>
        <dbReference type="EMBL" id="MDI5965090.1"/>
    </source>
</evidence>
<organism evidence="3">
    <name type="scientific">Streptantibioticus silvisoli</name>
    <dbReference type="NCBI Taxonomy" id="2705255"/>
    <lineage>
        <taxon>Bacteria</taxon>
        <taxon>Bacillati</taxon>
        <taxon>Actinomycetota</taxon>
        <taxon>Actinomycetes</taxon>
        <taxon>Kitasatosporales</taxon>
        <taxon>Streptomycetaceae</taxon>
        <taxon>Streptantibioticus</taxon>
    </lineage>
</organism>
<evidence type="ECO:0000313" key="4">
    <source>
        <dbReference type="Proteomes" id="UP001156398"/>
    </source>
</evidence>
<keyword evidence="1" id="KW-0732">Signal</keyword>
<keyword evidence="4" id="KW-1185">Reference proteome</keyword>
<dbReference type="EMBL" id="JAAGKO020000030">
    <property type="protein sequence ID" value="MDI5965090.1"/>
    <property type="molecule type" value="Genomic_DNA"/>
</dbReference>
<comment type="caution">
    <text evidence="3">The sequence shown here is derived from an EMBL/GenBank/DDBJ whole genome shotgun (WGS) entry which is preliminary data.</text>
</comment>
<feature type="signal peptide" evidence="1">
    <location>
        <begin position="1"/>
        <end position="28"/>
    </location>
</feature>
<dbReference type="Proteomes" id="UP001156398">
    <property type="component" value="Unassembled WGS sequence"/>
</dbReference>
<dbReference type="AlphaFoldDB" id="A0AA90H5W6"/>
<reference evidence="3 4" key="1">
    <citation type="submission" date="2023-05" db="EMBL/GenBank/DDBJ databases">
        <title>Streptantibioticus silvisoli sp. nov., acidotolerant actinomycetes 1 from pine litter.</title>
        <authorList>
            <person name="Swiecimska M."/>
            <person name="Golinska P."/>
            <person name="Sangal V."/>
            <person name="Wachnowicz B."/>
            <person name="Goodfellow M."/>
        </authorList>
    </citation>
    <scope>NUCLEOTIDE SEQUENCE</scope>
    <source>
        <strain evidence="3">SL13</strain>
        <strain evidence="2 4">SL54</strain>
    </source>
</reference>
<feature type="chain" id="PRO_5041675150" evidence="1">
    <location>
        <begin position="29"/>
        <end position="52"/>
    </location>
</feature>
<gene>
    <name evidence="2" type="ORF">POF43_020595</name>
    <name evidence="3" type="ORF">POF50_021055</name>
</gene>
<proteinExistence type="predicted"/>
<dbReference type="EMBL" id="JABXJJ020000026">
    <property type="protein sequence ID" value="MDI5971791.1"/>
    <property type="molecule type" value="Genomic_DNA"/>
</dbReference>
<name>A0AA90H5W6_9ACTN</name>
<dbReference type="RefSeq" id="WP_271318857.1">
    <property type="nucleotide sequence ID" value="NZ_JAAGKO020000030.1"/>
</dbReference>
<evidence type="ECO:0000256" key="1">
    <source>
        <dbReference type="SAM" id="SignalP"/>
    </source>
</evidence>
<accession>A0AA90H5W6</accession>
<protein>
    <submittedName>
        <fullName evidence="3">Uncharacterized protein</fullName>
    </submittedName>
</protein>
<evidence type="ECO:0000313" key="3">
    <source>
        <dbReference type="EMBL" id="MDI5971791.1"/>
    </source>
</evidence>